<dbReference type="PANTHER" id="PTHR10003">
    <property type="entry name" value="SUPEROXIDE DISMUTASE CU-ZN -RELATED"/>
    <property type="match status" value="1"/>
</dbReference>
<evidence type="ECO:0000313" key="3">
    <source>
        <dbReference type="Proteomes" id="UP000050741"/>
    </source>
</evidence>
<name>A0A183BRN4_GLOPA</name>
<proteinExistence type="inferred from homology"/>
<dbReference type="AlphaFoldDB" id="A0A183BRN4"/>
<organism evidence="3 4">
    <name type="scientific">Globodera pallida</name>
    <name type="common">Potato cyst nematode worm</name>
    <name type="synonym">Heterodera pallida</name>
    <dbReference type="NCBI Taxonomy" id="36090"/>
    <lineage>
        <taxon>Eukaryota</taxon>
        <taxon>Metazoa</taxon>
        <taxon>Ecdysozoa</taxon>
        <taxon>Nematoda</taxon>
        <taxon>Chromadorea</taxon>
        <taxon>Rhabditida</taxon>
        <taxon>Tylenchina</taxon>
        <taxon>Tylenchomorpha</taxon>
        <taxon>Tylenchoidea</taxon>
        <taxon>Heteroderidae</taxon>
        <taxon>Heteroderinae</taxon>
        <taxon>Globodera</taxon>
    </lineage>
</organism>
<dbReference type="InterPro" id="IPR036423">
    <property type="entry name" value="SOD-like_Cu/Zn_dom_sf"/>
</dbReference>
<dbReference type="PROSITE" id="PS00087">
    <property type="entry name" value="SOD_CU_ZN_1"/>
    <property type="match status" value="1"/>
</dbReference>
<dbReference type="CDD" id="cd00305">
    <property type="entry name" value="Cu-Zn_Superoxide_Dismutase"/>
    <property type="match status" value="1"/>
</dbReference>
<dbReference type="Gene3D" id="2.60.40.200">
    <property type="entry name" value="Superoxide dismutase, copper/zinc binding domain"/>
    <property type="match status" value="1"/>
</dbReference>
<dbReference type="InterPro" id="IPR018152">
    <property type="entry name" value="SOD_Cu/Zn_BS"/>
</dbReference>
<evidence type="ECO:0000256" key="1">
    <source>
        <dbReference type="RuleBase" id="RU000393"/>
    </source>
</evidence>
<dbReference type="Pfam" id="PF00080">
    <property type="entry name" value="Sod_Cu"/>
    <property type="match status" value="1"/>
</dbReference>
<dbReference type="InterPro" id="IPR001424">
    <property type="entry name" value="SOD_Cu_Zn_dom"/>
</dbReference>
<comment type="cofactor">
    <cofactor evidence="1">
        <name>Zn(2+)</name>
        <dbReference type="ChEBI" id="CHEBI:29105"/>
    </cofactor>
    <text evidence="1">Binds 1 zinc ion per subunit.</text>
</comment>
<reference evidence="4" key="2">
    <citation type="submission" date="2016-06" db="UniProtKB">
        <authorList>
            <consortium name="WormBaseParasite"/>
        </authorList>
    </citation>
    <scope>IDENTIFICATION</scope>
</reference>
<dbReference type="Proteomes" id="UP000050741">
    <property type="component" value="Unassembled WGS sequence"/>
</dbReference>
<keyword evidence="1" id="KW-0862">Zinc</keyword>
<keyword evidence="1" id="KW-0560">Oxidoreductase</keyword>
<dbReference type="GO" id="GO:0005507">
    <property type="term" value="F:copper ion binding"/>
    <property type="evidence" value="ECO:0007669"/>
    <property type="project" value="InterPro"/>
</dbReference>
<comment type="catalytic activity">
    <reaction evidence="1">
        <text>2 superoxide + 2 H(+) = H2O2 + O2</text>
        <dbReference type="Rhea" id="RHEA:20696"/>
        <dbReference type="ChEBI" id="CHEBI:15378"/>
        <dbReference type="ChEBI" id="CHEBI:15379"/>
        <dbReference type="ChEBI" id="CHEBI:16240"/>
        <dbReference type="ChEBI" id="CHEBI:18421"/>
        <dbReference type="EC" id="1.15.1.1"/>
    </reaction>
</comment>
<dbReference type="PRINTS" id="PR00068">
    <property type="entry name" value="CUZNDISMTASE"/>
</dbReference>
<evidence type="ECO:0000259" key="2">
    <source>
        <dbReference type="Pfam" id="PF00080"/>
    </source>
</evidence>
<accession>A0A183BRN4</accession>
<dbReference type="WBParaSite" id="GPLIN_000327000">
    <property type="protein sequence ID" value="GPLIN_000327000"/>
    <property type="gene ID" value="GPLIN_000327000"/>
</dbReference>
<sequence length="328" mass="35742">MDEMFDCLLNTNQHWRFVVGAAGVEPDFKAFLDQVKDYFTSASKPAAQKADCVLVGDTDPNVKGMLSFTHYQVVFQSFSKVHCFRAEHGVLNAVFSSSQTLRKFLLPRAVRWQEVRLSKYIILKTMHDRLLSNRDWWYSLIGIASLDEDCKAFMDQLKDYLSDASILKKKAVCVLVGDTDKNVKGMVTFTQDSLSTPVKIVGQISGLSSGGHGFHVHELGDLTNGCATAGPHFNPTNKTHGEKGAFRHVGLLGNVHAGADGVAKFGFTGSGISLSGAHNIVGRTLVVHKLEDVLDHGLHGEKQENKMATGNARPRLSCGVIMIGIGGP</sequence>
<dbReference type="SUPFAM" id="SSF49329">
    <property type="entry name" value="Cu,Zn superoxide dismutase-like"/>
    <property type="match status" value="1"/>
</dbReference>
<reference evidence="3" key="1">
    <citation type="submission" date="2014-05" db="EMBL/GenBank/DDBJ databases">
        <title>The genome and life-stage specific transcriptomes of Globodera pallida elucidate key aspects of plant parasitism by a cyst nematode.</title>
        <authorList>
            <person name="Cotton J.A."/>
            <person name="Lilley C.J."/>
            <person name="Jones L.M."/>
            <person name="Kikuchi T."/>
            <person name="Reid A.J."/>
            <person name="Thorpe P."/>
            <person name="Tsai I.J."/>
            <person name="Beasley H."/>
            <person name="Blok V."/>
            <person name="Cock P.J.A."/>
            <person name="Van den Akker S.E."/>
            <person name="Holroyd N."/>
            <person name="Hunt M."/>
            <person name="Mantelin S."/>
            <person name="Naghra H."/>
            <person name="Pain A."/>
            <person name="Palomares-Rius J.E."/>
            <person name="Zarowiecki M."/>
            <person name="Berriman M."/>
            <person name="Jones J.T."/>
            <person name="Urwin P.E."/>
        </authorList>
    </citation>
    <scope>NUCLEOTIDE SEQUENCE [LARGE SCALE GENOMIC DNA]</scope>
    <source>
        <strain evidence="3">Lindley</strain>
    </source>
</reference>
<dbReference type="EC" id="1.15.1.1" evidence="1"/>
<protein>
    <recommendedName>
        <fullName evidence="1">Superoxide dismutase [Cu-Zn]</fullName>
        <ecNumber evidence="1">1.15.1.1</ecNumber>
    </recommendedName>
</protein>
<dbReference type="GO" id="GO:0004784">
    <property type="term" value="F:superoxide dismutase activity"/>
    <property type="evidence" value="ECO:0007669"/>
    <property type="project" value="UniProtKB-EC"/>
</dbReference>
<comment type="similarity">
    <text evidence="1">Belongs to the Cu-Zn superoxide dismutase family.</text>
</comment>
<keyword evidence="1" id="KW-0186">Copper</keyword>
<comment type="cofactor">
    <cofactor evidence="1">
        <name>Cu cation</name>
        <dbReference type="ChEBI" id="CHEBI:23378"/>
    </cofactor>
    <text evidence="1">Binds 1 copper ion per subunit.</text>
</comment>
<keyword evidence="1" id="KW-0479">Metal-binding</keyword>
<keyword evidence="3" id="KW-1185">Reference proteome</keyword>
<dbReference type="InterPro" id="IPR024134">
    <property type="entry name" value="SOD_Cu/Zn_/chaperone"/>
</dbReference>
<evidence type="ECO:0000313" key="4">
    <source>
        <dbReference type="WBParaSite" id="GPLIN_000327000"/>
    </source>
</evidence>
<comment type="function">
    <text evidence="1">Destroys radicals which are normally produced within the cells and which are toxic to biological systems.</text>
</comment>
<feature type="domain" description="Superoxide dismutase copper/zinc binding" evidence="2">
    <location>
        <begin position="183"/>
        <end position="321"/>
    </location>
</feature>
<dbReference type="PROSITE" id="PS00332">
    <property type="entry name" value="SOD_CU_ZN_2"/>
    <property type="match status" value="1"/>
</dbReference>